<protein>
    <recommendedName>
        <fullName evidence="15">peptidoglycan glycosyltransferase</fullName>
        <ecNumber evidence="15">2.4.99.28</ecNumber>
    </recommendedName>
    <alternativeName>
        <fullName evidence="14">Peptidoglycan polymerase</fullName>
    </alternativeName>
</protein>
<feature type="region of interest" description="Disordered" evidence="17">
    <location>
        <begin position="379"/>
        <end position="412"/>
    </location>
</feature>
<evidence type="ECO:0000256" key="9">
    <source>
        <dbReference type="ARBA" id="ARBA00022984"/>
    </source>
</evidence>
<keyword evidence="6" id="KW-0808">Transferase</keyword>
<dbReference type="PANTHER" id="PTHR30474:SF2">
    <property type="entry name" value="PEPTIDOGLYCAN GLYCOSYLTRANSFERASE FTSW-RELATED"/>
    <property type="match status" value="1"/>
</dbReference>
<keyword evidence="11 18" id="KW-0472">Membrane</keyword>
<evidence type="ECO:0000256" key="5">
    <source>
        <dbReference type="ARBA" id="ARBA00022676"/>
    </source>
</evidence>
<comment type="catalytic activity">
    <reaction evidence="16">
        <text>[GlcNAc-(1-&gt;4)-Mur2Ac(oyl-L-Ala-gamma-D-Glu-L-Lys-D-Ala-D-Ala)](n)-di-trans,octa-cis-undecaprenyl diphosphate + beta-D-GlcNAc-(1-&gt;4)-Mur2Ac(oyl-L-Ala-gamma-D-Glu-L-Lys-D-Ala-D-Ala)-di-trans,octa-cis-undecaprenyl diphosphate = [GlcNAc-(1-&gt;4)-Mur2Ac(oyl-L-Ala-gamma-D-Glu-L-Lys-D-Ala-D-Ala)](n+1)-di-trans,octa-cis-undecaprenyl diphosphate + di-trans,octa-cis-undecaprenyl diphosphate + H(+)</text>
        <dbReference type="Rhea" id="RHEA:23708"/>
        <dbReference type="Rhea" id="RHEA-COMP:9602"/>
        <dbReference type="Rhea" id="RHEA-COMP:9603"/>
        <dbReference type="ChEBI" id="CHEBI:15378"/>
        <dbReference type="ChEBI" id="CHEBI:58405"/>
        <dbReference type="ChEBI" id="CHEBI:60033"/>
        <dbReference type="ChEBI" id="CHEBI:78435"/>
        <dbReference type="EC" id="2.4.99.28"/>
    </reaction>
</comment>
<dbReference type="GO" id="GO:0008360">
    <property type="term" value="P:regulation of cell shape"/>
    <property type="evidence" value="ECO:0007669"/>
    <property type="project" value="UniProtKB-KW"/>
</dbReference>
<evidence type="ECO:0000256" key="14">
    <source>
        <dbReference type="ARBA" id="ARBA00032370"/>
    </source>
</evidence>
<keyword evidence="13" id="KW-0961">Cell wall biogenesis/degradation</keyword>
<keyword evidence="9" id="KW-0573">Peptidoglycan synthesis</keyword>
<feature type="transmembrane region" description="Helical" evidence="18">
    <location>
        <begin position="88"/>
        <end position="108"/>
    </location>
</feature>
<proteinExistence type="predicted"/>
<gene>
    <name evidence="19" type="ORF">UFOPK3164_01227</name>
    <name evidence="20" type="ORF">UFOPK3427_01722</name>
    <name evidence="21" type="ORF">UFOPK4112_01357</name>
</gene>
<accession>A0A6J7RH25</accession>
<feature type="transmembrane region" description="Helical" evidence="18">
    <location>
        <begin position="20"/>
        <end position="53"/>
    </location>
</feature>
<evidence type="ECO:0000256" key="10">
    <source>
        <dbReference type="ARBA" id="ARBA00022989"/>
    </source>
</evidence>
<evidence type="ECO:0000256" key="2">
    <source>
        <dbReference type="ARBA" id="ARBA00004752"/>
    </source>
</evidence>
<keyword evidence="4" id="KW-0132">Cell division</keyword>
<evidence type="ECO:0000313" key="19">
    <source>
        <dbReference type="EMBL" id="CAB4831474.1"/>
    </source>
</evidence>
<keyword evidence="7 18" id="KW-0812">Transmembrane</keyword>
<dbReference type="InterPro" id="IPR013437">
    <property type="entry name" value="FtsW"/>
</dbReference>
<dbReference type="NCBIfam" id="TIGR02614">
    <property type="entry name" value="ftsW"/>
    <property type="match status" value="1"/>
</dbReference>
<dbReference type="InterPro" id="IPR001182">
    <property type="entry name" value="FtsW/RodA"/>
</dbReference>
<keyword evidence="5" id="KW-0328">Glycosyltransferase</keyword>
<feature type="transmembrane region" description="Helical" evidence="18">
    <location>
        <begin position="180"/>
        <end position="198"/>
    </location>
</feature>
<keyword evidence="8" id="KW-0133">Cell shape</keyword>
<evidence type="ECO:0000256" key="7">
    <source>
        <dbReference type="ARBA" id="ARBA00022692"/>
    </source>
</evidence>
<keyword evidence="10 18" id="KW-1133">Transmembrane helix</keyword>
<dbReference type="GO" id="GO:0015648">
    <property type="term" value="F:lipid-linked peptidoglycan transporter activity"/>
    <property type="evidence" value="ECO:0007669"/>
    <property type="project" value="TreeGrafter"/>
</dbReference>
<evidence type="ECO:0000256" key="3">
    <source>
        <dbReference type="ARBA" id="ARBA00022475"/>
    </source>
</evidence>
<feature type="transmembrane region" description="Helical" evidence="18">
    <location>
        <begin position="319"/>
        <end position="341"/>
    </location>
</feature>
<dbReference type="EC" id="2.4.99.28" evidence="15"/>
<dbReference type="GO" id="GO:0005886">
    <property type="term" value="C:plasma membrane"/>
    <property type="evidence" value="ECO:0007669"/>
    <property type="project" value="UniProtKB-SubCell"/>
</dbReference>
<evidence type="ECO:0000256" key="1">
    <source>
        <dbReference type="ARBA" id="ARBA00004651"/>
    </source>
</evidence>
<comment type="pathway">
    <text evidence="2">Cell wall biogenesis; peptidoglycan biosynthesis.</text>
</comment>
<feature type="transmembrane region" description="Helical" evidence="18">
    <location>
        <begin position="205"/>
        <end position="222"/>
    </location>
</feature>
<dbReference type="AlphaFoldDB" id="A0A6J7RH25"/>
<feature type="transmembrane region" description="Helical" evidence="18">
    <location>
        <begin position="157"/>
        <end position="174"/>
    </location>
</feature>
<dbReference type="EMBL" id="CAFBLT010000003">
    <property type="protein sequence ID" value="CAB4883106.1"/>
    <property type="molecule type" value="Genomic_DNA"/>
</dbReference>
<reference evidence="21" key="1">
    <citation type="submission" date="2020-05" db="EMBL/GenBank/DDBJ databases">
        <authorList>
            <person name="Chiriac C."/>
            <person name="Salcher M."/>
            <person name="Ghai R."/>
            <person name="Kavagutti S V."/>
        </authorList>
    </citation>
    <scope>NUCLEOTIDE SEQUENCE</scope>
</reference>
<evidence type="ECO:0000256" key="13">
    <source>
        <dbReference type="ARBA" id="ARBA00023316"/>
    </source>
</evidence>
<dbReference type="PANTHER" id="PTHR30474">
    <property type="entry name" value="CELL CYCLE PROTEIN"/>
    <property type="match status" value="1"/>
</dbReference>
<dbReference type="GO" id="GO:0009252">
    <property type="term" value="P:peptidoglycan biosynthetic process"/>
    <property type="evidence" value="ECO:0007669"/>
    <property type="project" value="UniProtKB-KW"/>
</dbReference>
<feature type="transmembrane region" description="Helical" evidence="18">
    <location>
        <begin position="59"/>
        <end position="76"/>
    </location>
</feature>
<keyword evidence="12" id="KW-0131">Cell cycle</keyword>
<dbReference type="GO" id="GO:0032153">
    <property type="term" value="C:cell division site"/>
    <property type="evidence" value="ECO:0007669"/>
    <property type="project" value="TreeGrafter"/>
</dbReference>
<feature type="transmembrane region" description="Helical" evidence="18">
    <location>
        <begin position="353"/>
        <end position="375"/>
    </location>
</feature>
<dbReference type="GO" id="GO:0008955">
    <property type="term" value="F:peptidoglycan glycosyltransferase activity"/>
    <property type="evidence" value="ECO:0007669"/>
    <property type="project" value="UniProtKB-EC"/>
</dbReference>
<sequence length="412" mass="43232">MAERASTKRSRQEKSLVPRLSTASWLLIILAALCVIGVVMVGSASSVISISFYGSPWSIFFKELIWMVLGTIALVITIRVDYRKWRRWIPLVLAGTLVLLVFVLVPGLGVTSGGSSRWVGVGQLRVQPSELMKLALALFGADLIAKRQENGASVRMMIGPLVAVAGLACALVIMQPDLGTAMVLMVITLALVFASGVPKQIILKGVLGTTALVTIAAVAMPYRRERLLSFIDPGSSASGSGYQVVQSLIGLGSGHLFGLGLGNSHEKWGLLPNAHTDFMFSIIGEELGLIGAFTVIVLIGIFVLKGLRAAEQAPDRFGGLLAVGLISWIGAEAMINIGAVLGALPVTGIPLPFISFGGSSLIITMAAAGMLINIARQGGATPKATPKKKSSRASSGNARTPATRTARPARAR</sequence>
<evidence type="ECO:0000313" key="20">
    <source>
        <dbReference type="EMBL" id="CAB4883106.1"/>
    </source>
</evidence>
<evidence type="ECO:0000256" key="4">
    <source>
        <dbReference type="ARBA" id="ARBA00022618"/>
    </source>
</evidence>
<organism evidence="21">
    <name type="scientific">freshwater metagenome</name>
    <dbReference type="NCBI Taxonomy" id="449393"/>
    <lineage>
        <taxon>unclassified sequences</taxon>
        <taxon>metagenomes</taxon>
        <taxon>ecological metagenomes</taxon>
    </lineage>
</organism>
<evidence type="ECO:0000256" key="6">
    <source>
        <dbReference type="ARBA" id="ARBA00022679"/>
    </source>
</evidence>
<dbReference type="Pfam" id="PF01098">
    <property type="entry name" value="FTSW_RODA_SPOVE"/>
    <property type="match status" value="1"/>
</dbReference>
<dbReference type="GO" id="GO:0071555">
    <property type="term" value="P:cell wall organization"/>
    <property type="evidence" value="ECO:0007669"/>
    <property type="project" value="UniProtKB-KW"/>
</dbReference>
<evidence type="ECO:0000256" key="18">
    <source>
        <dbReference type="SAM" id="Phobius"/>
    </source>
</evidence>
<comment type="subcellular location">
    <subcellularLocation>
        <location evidence="1">Cell membrane</location>
        <topology evidence="1">Multi-pass membrane protein</topology>
    </subcellularLocation>
</comment>
<feature type="transmembrane region" description="Helical" evidence="18">
    <location>
        <begin position="287"/>
        <end position="307"/>
    </location>
</feature>
<evidence type="ECO:0000256" key="15">
    <source>
        <dbReference type="ARBA" id="ARBA00044770"/>
    </source>
</evidence>
<name>A0A6J7RH25_9ZZZZ</name>
<evidence type="ECO:0000256" key="17">
    <source>
        <dbReference type="SAM" id="MobiDB-lite"/>
    </source>
</evidence>
<evidence type="ECO:0000256" key="16">
    <source>
        <dbReference type="ARBA" id="ARBA00049902"/>
    </source>
</evidence>
<evidence type="ECO:0000256" key="8">
    <source>
        <dbReference type="ARBA" id="ARBA00022960"/>
    </source>
</evidence>
<keyword evidence="3" id="KW-1003">Cell membrane</keyword>
<evidence type="ECO:0000256" key="11">
    <source>
        <dbReference type="ARBA" id="ARBA00023136"/>
    </source>
</evidence>
<dbReference type="EMBL" id="CAFABE010000061">
    <property type="protein sequence ID" value="CAB4831474.1"/>
    <property type="molecule type" value="Genomic_DNA"/>
</dbReference>
<dbReference type="EMBL" id="CAFBPM010000014">
    <property type="protein sequence ID" value="CAB5027810.1"/>
    <property type="molecule type" value="Genomic_DNA"/>
</dbReference>
<evidence type="ECO:0000313" key="21">
    <source>
        <dbReference type="EMBL" id="CAB5027810.1"/>
    </source>
</evidence>
<dbReference type="GO" id="GO:0051301">
    <property type="term" value="P:cell division"/>
    <property type="evidence" value="ECO:0007669"/>
    <property type="project" value="UniProtKB-KW"/>
</dbReference>
<evidence type="ECO:0000256" key="12">
    <source>
        <dbReference type="ARBA" id="ARBA00023306"/>
    </source>
</evidence>